<keyword evidence="2" id="KW-1185">Reference proteome</keyword>
<dbReference type="Proteomes" id="UP000070188">
    <property type="component" value="Unassembled WGS sequence"/>
</dbReference>
<dbReference type="EMBL" id="LAXD01000001">
    <property type="protein sequence ID" value="KWW98724.1"/>
    <property type="molecule type" value="Genomic_DNA"/>
</dbReference>
<dbReference type="RefSeq" id="WP_267593950.1">
    <property type="nucleotide sequence ID" value="NZ_CP171739.1"/>
</dbReference>
<sequence>MADFAASVLAKALVMLVESLVSKVIQAAFANAFGPTKESAMAFA</sequence>
<protein>
    <submittedName>
        <fullName evidence="1">Uncharacterized protein</fullName>
    </submittedName>
</protein>
<name>A0A132MLI7_9ACTN</name>
<evidence type="ECO:0000313" key="2">
    <source>
        <dbReference type="Proteomes" id="UP000070188"/>
    </source>
</evidence>
<accession>A0A132MLI7</accession>
<dbReference type="AlphaFoldDB" id="A0A132MLI7"/>
<comment type="caution">
    <text evidence="1">The sequence shown here is derived from an EMBL/GenBank/DDBJ whole genome shotgun (WGS) entry which is preliminary data.</text>
</comment>
<reference evidence="2" key="1">
    <citation type="submission" date="2015-04" db="EMBL/GenBank/DDBJ databases">
        <title>Physiological reanalysis, assessment of diazotrophy, and genome sequences of multiple isolates of Streptomyces thermoautotrophicus.</title>
        <authorList>
            <person name="MacKellar D.C."/>
            <person name="Lieber L."/>
            <person name="Norman J."/>
            <person name="Bolger A."/>
            <person name="Tobin C."/>
            <person name="Murray J.W."/>
            <person name="Chang R."/>
            <person name="Ford T."/>
            <person name="Nguyen P.Q."/>
            <person name="Woodward J."/>
            <person name="Permingeat H."/>
            <person name="Joshi N.S."/>
            <person name="Silver P.A."/>
            <person name="Usadel B."/>
            <person name="Rutherford A.W."/>
            <person name="Friesen M."/>
            <person name="Prell J."/>
        </authorList>
    </citation>
    <scope>NUCLEOTIDE SEQUENCE [LARGE SCALE GENOMIC DNA]</scope>
    <source>
        <strain evidence="2">H1</strain>
    </source>
</reference>
<gene>
    <name evidence="1" type="ORF">LI90_353</name>
</gene>
<proteinExistence type="predicted"/>
<organism evidence="1 2">
    <name type="scientific">Carbonactinospora thermoautotrophica</name>
    <dbReference type="NCBI Taxonomy" id="1469144"/>
    <lineage>
        <taxon>Bacteria</taxon>
        <taxon>Bacillati</taxon>
        <taxon>Actinomycetota</taxon>
        <taxon>Actinomycetes</taxon>
        <taxon>Kitasatosporales</taxon>
        <taxon>Carbonactinosporaceae</taxon>
        <taxon>Carbonactinospora</taxon>
    </lineage>
</organism>
<evidence type="ECO:0000313" key="1">
    <source>
        <dbReference type="EMBL" id="KWW98724.1"/>
    </source>
</evidence>
<dbReference type="PATRIC" id="fig|1469144.10.peg.436"/>